<feature type="compositionally biased region" description="Polar residues" evidence="1">
    <location>
        <begin position="268"/>
        <end position="280"/>
    </location>
</feature>
<gene>
    <name evidence="2" type="ORF">BOTBODRAFT_181426</name>
</gene>
<name>A0A067LTI3_BOTB1</name>
<dbReference type="STRING" id="930990.A0A067LTI3"/>
<protein>
    <submittedName>
        <fullName evidence="2">Uncharacterized protein</fullName>
    </submittedName>
</protein>
<feature type="compositionally biased region" description="Acidic residues" evidence="1">
    <location>
        <begin position="320"/>
        <end position="331"/>
    </location>
</feature>
<dbReference type="OrthoDB" id="3253416at2759"/>
<organism evidence="2 3">
    <name type="scientific">Botryobasidium botryosum (strain FD-172 SS1)</name>
    <dbReference type="NCBI Taxonomy" id="930990"/>
    <lineage>
        <taxon>Eukaryota</taxon>
        <taxon>Fungi</taxon>
        <taxon>Dikarya</taxon>
        <taxon>Basidiomycota</taxon>
        <taxon>Agaricomycotina</taxon>
        <taxon>Agaricomycetes</taxon>
        <taxon>Cantharellales</taxon>
        <taxon>Botryobasidiaceae</taxon>
        <taxon>Botryobasidium</taxon>
    </lineage>
</organism>
<accession>A0A067LTI3</accession>
<evidence type="ECO:0000313" key="3">
    <source>
        <dbReference type="Proteomes" id="UP000027195"/>
    </source>
</evidence>
<keyword evidence="3" id="KW-1185">Reference proteome</keyword>
<evidence type="ECO:0000256" key="1">
    <source>
        <dbReference type="SAM" id="MobiDB-lite"/>
    </source>
</evidence>
<evidence type="ECO:0000313" key="2">
    <source>
        <dbReference type="EMBL" id="KDQ06608.1"/>
    </source>
</evidence>
<reference evidence="3" key="1">
    <citation type="journal article" date="2014" name="Proc. Natl. Acad. Sci. U.S.A.">
        <title>Extensive sampling of basidiomycete genomes demonstrates inadequacy of the white-rot/brown-rot paradigm for wood decay fungi.</title>
        <authorList>
            <person name="Riley R."/>
            <person name="Salamov A.A."/>
            <person name="Brown D.W."/>
            <person name="Nagy L.G."/>
            <person name="Floudas D."/>
            <person name="Held B.W."/>
            <person name="Levasseur A."/>
            <person name="Lombard V."/>
            <person name="Morin E."/>
            <person name="Otillar R."/>
            <person name="Lindquist E.A."/>
            <person name="Sun H."/>
            <person name="LaButti K.M."/>
            <person name="Schmutz J."/>
            <person name="Jabbour D."/>
            <person name="Luo H."/>
            <person name="Baker S.E."/>
            <person name="Pisabarro A.G."/>
            <person name="Walton J.D."/>
            <person name="Blanchette R.A."/>
            <person name="Henrissat B."/>
            <person name="Martin F."/>
            <person name="Cullen D."/>
            <person name="Hibbett D.S."/>
            <person name="Grigoriev I.V."/>
        </authorList>
    </citation>
    <scope>NUCLEOTIDE SEQUENCE [LARGE SCALE GENOMIC DNA]</scope>
    <source>
        <strain evidence="3">FD-172 SS1</strain>
    </source>
</reference>
<sequence length="342" mass="37460">MATCSAKDEGQTDSMLLNLSQAKSLLKQEVQIAAREILDTINAGGLDVEDREAAMEKKKGKITAEHSKKKLDVREIQADSSCTVHALEDELIHLTARTGVEWLLAVVPGEENEHVTPMFAASKKGDEFVNCVVGMDGPKLVNKLVAYITLGEKDTPYPKGHRGCNQRKVDARAIMTKKLCEVSGNMKAKVSYKKDWPELMESYGVKLDGWPSDIPWKSLSDVGDKNVKRVLNGFLEDKIKWVSTKRKRSKDDDGTDSSDRPHHIPRVNNGSSNNRSTNLPRINEGFAGNSSTYLPGAPDIMECREGHGNGEESMQGSIAGDEESNQDEGLGESDGMFAPSAV</sequence>
<proteinExistence type="predicted"/>
<feature type="compositionally biased region" description="Basic and acidic residues" evidence="1">
    <location>
        <begin position="249"/>
        <end position="262"/>
    </location>
</feature>
<dbReference type="Proteomes" id="UP000027195">
    <property type="component" value="Unassembled WGS sequence"/>
</dbReference>
<feature type="compositionally biased region" description="Basic and acidic residues" evidence="1">
    <location>
        <begin position="301"/>
        <end position="310"/>
    </location>
</feature>
<dbReference type="HOGENOM" id="CLU_811299_0_0_1"/>
<feature type="region of interest" description="Disordered" evidence="1">
    <location>
        <begin position="243"/>
        <end position="342"/>
    </location>
</feature>
<dbReference type="InParanoid" id="A0A067LTI3"/>
<dbReference type="AlphaFoldDB" id="A0A067LTI3"/>
<dbReference type="EMBL" id="KL198129">
    <property type="protein sequence ID" value="KDQ06608.1"/>
    <property type="molecule type" value="Genomic_DNA"/>
</dbReference>